<name>A0A2I7N428_9NEIS</name>
<dbReference type="InterPro" id="IPR036390">
    <property type="entry name" value="WH_DNA-bd_sf"/>
</dbReference>
<evidence type="ECO:0000313" key="2">
    <source>
        <dbReference type="EMBL" id="AUR51212.1"/>
    </source>
</evidence>
<dbReference type="PRINTS" id="PR00598">
    <property type="entry name" value="HTHMARR"/>
</dbReference>
<evidence type="ECO:0000259" key="1">
    <source>
        <dbReference type="PROSITE" id="PS50995"/>
    </source>
</evidence>
<dbReference type="GO" id="GO:0006950">
    <property type="term" value="P:response to stress"/>
    <property type="evidence" value="ECO:0007669"/>
    <property type="project" value="TreeGrafter"/>
</dbReference>
<sequence>MTTAKQPSELKSHIGYQLRCISNAVSHSFAQKLAKHEVTVAEWVILREMYTNNESTSPGMIAEFTGLTRGAVSKLIDRLVRKKLVSRSEAKADRRFQQIKLLPIAKELIPKLATIADENDHHFFSVLSAVEQENLMEILIKLIETHKLKTNPIE</sequence>
<dbReference type="InterPro" id="IPR036388">
    <property type="entry name" value="WH-like_DNA-bd_sf"/>
</dbReference>
<dbReference type="SUPFAM" id="SSF46785">
    <property type="entry name" value="Winged helix' DNA-binding domain"/>
    <property type="match status" value="1"/>
</dbReference>
<dbReference type="KEGG" id="nba:CUN60_02460"/>
<feature type="domain" description="HTH marR-type" evidence="1">
    <location>
        <begin position="11"/>
        <end position="144"/>
    </location>
</feature>
<dbReference type="Proteomes" id="UP000236655">
    <property type="component" value="Chromosome"/>
</dbReference>
<gene>
    <name evidence="2" type="ORF">CUN60_02460</name>
</gene>
<proteinExistence type="predicted"/>
<dbReference type="PANTHER" id="PTHR33164">
    <property type="entry name" value="TRANSCRIPTIONAL REGULATOR, MARR FAMILY"/>
    <property type="match status" value="1"/>
</dbReference>
<organism evidence="2 3">
    <name type="scientific">Aquella oligotrophica</name>
    <dbReference type="NCBI Taxonomy" id="2067065"/>
    <lineage>
        <taxon>Bacteria</taxon>
        <taxon>Pseudomonadati</taxon>
        <taxon>Pseudomonadota</taxon>
        <taxon>Betaproteobacteria</taxon>
        <taxon>Neisseriales</taxon>
        <taxon>Neisseriaceae</taxon>
        <taxon>Aquella</taxon>
    </lineage>
</organism>
<accession>A0A2I7N428</accession>
<dbReference type="AlphaFoldDB" id="A0A2I7N428"/>
<dbReference type="OrthoDB" id="9815567at2"/>
<dbReference type="Gene3D" id="1.10.10.10">
    <property type="entry name" value="Winged helix-like DNA-binding domain superfamily/Winged helix DNA-binding domain"/>
    <property type="match status" value="1"/>
</dbReference>
<reference evidence="3" key="1">
    <citation type="submission" date="2017-11" db="EMBL/GenBank/DDBJ databases">
        <authorList>
            <person name="Chan K.G."/>
            <person name="Lee L.S."/>
        </authorList>
    </citation>
    <scope>NUCLEOTIDE SEQUENCE [LARGE SCALE GENOMIC DNA]</scope>
    <source>
        <strain evidence="3">DSM 100970</strain>
    </source>
</reference>
<dbReference type="PROSITE" id="PS50995">
    <property type="entry name" value="HTH_MARR_2"/>
    <property type="match status" value="1"/>
</dbReference>
<keyword evidence="3" id="KW-1185">Reference proteome</keyword>
<evidence type="ECO:0000313" key="3">
    <source>
        <dbReference type="Proteomes" id="UP000236655"/>
    </source>
</evidence>
<dbReference type="RefSeq" id="WP_102950512.1">
    <property type="nucleotide sequence ID" value="NZ_CP024847.1"/>
</dbReference>
<dbReference type="EMBL" id="CP024847">
    <property type="protein sequence ID" value="AUR51212.1"/>
    <property type="molecule type" value="Genomic_DNA"/>
</dbReference>
<protein>
    <submittedName>
        <fullName evidence="2">MarR family transcriptional regulator</fullName>
    </submittedName>
</protein>
<dbReference type="InterPro" id="IPR000835">
    <property type="entry name" value="HTH_MarR-typ"/>
</dbReference>
<dbReference type="PANTHER" id="PTHR33164:SF43">
    <property type="entry name" value="HTH-TYPE TRANSCRIPTIONAL REPRESSOR YETL"/>
    <property type="match status" value="1"/>
</dbReference>
<dbReference type="SMART" id="SM00347">
    <property type="entry name" value="HTH_MARR"/>
    <property type="match status" value="1"/>
</dbReference>
<dbReference type="GO" id="GO:0003700">
    <property type="term" value="F:DNA-binding transcription factor activity"/>
    <property type="evidence" value="ECO:0007669"/>
    <property type="project" value="InterPro"/>
</dbReference>
<dbReference type="InterPro" id="IPR039422">
    <property type="entry name" value="MarR/SlyA-like"/>
</dbReference>
<dbReference type="Pfam" id="PF12802">
    <property type="entry name" value="MarR_2"/>
    <property type="match status" value="1"/>
</dbReference>